<dbReference type="RefSeq" id="WP_036312915.1">
    <property type="nucleotide sequence ID" value="NZ_JRQD01000002.1"/>
</dbReference>
<dbReference type="InterPro" id="IPR006379">
    <property type="entry name" value="HAD-SF_hydro_IIB"/>
</dbReference>
<dbReference type="Gene3D" id="3.40.50.1000">
    <property type="entry name" value="HAD superfamily/HAD-like"/>
    <property type="match status" value="1"/>
</dbReference>
<keyword evidence="4" id="KW-0418">Kinase</keyword>
<dbReference type="EC" id="2.7.1.31" evidence="4"/>
<dbReference type="InterPro" id="IPR027417">
    <property type="entry name" value="P-loop_NTPase"/>
</dbReference>
<dbReference type="SUPFAM" id="SSF52540">
    <property type="entry name" value="P-loop containing nucleoside triphosphate hydrolases"/>
    <property type="match status" value="1"/>
</dbReference>
<dbReference type="SUPFAM" id="SSF56784">
    <property type="entry name" value="HAD-like"/>
    <property type="match status" value="1"/>
</dbReference>
<sequence length="588" mass="66503">MLDIDISGFLKQHQLPQTYQAIADQWFSGLAEDIFLHHKGAGKPIIVGINGAQGSGKSTLAALLVYVLEQHFNCKAVSLSLDDFYFTRQERLKLAEDIHPLLATRGVPGTHDIALARKTLSDLAQQQLPVSIPRFNKATDDRFAESHFETVGDAVDIIIFEGWCLGAQAQQENALTEPLNDLESKEDQDGSWRRYVNEQLAMLYPSLFELIDIWIMLKAPSFDCVFNWRLEQENKLYDSLTDNTQGQLMDKQALSRFIKHYQRITESCLTTLPDHVHYLYELAPDRQIIKLTTHKAEQKTEPKGQWLVFTDMDGSLLDHHNYHFDDAVPTLAHLEQQNIPVIPVTSKTQAEVELLRDSLKNTHPFIVENGAAVFIPVGYFDAQPEDTIIKDAYWVKEFCEPRQLWQSLIEQVRPQYQDQFKTFADAGIDGIIAMTGLNVHAAARAARRQYGEPVCWHGNGNIKQQFIDDLKQLGAQILEGGRFIHVSGQCDKGRALEWLTQIYQDNSQESRLHTLAIGDSQNDLAMLEQADYALIIRSPVHALPPVERQHNLYISTHTGPKGWAEGVNKIIDATLHSDSSNLPRGNHG</sequence>
<name>A0A0A0BHU6_9GAMM</name>
<dbReference type="NCBIfam" id="TIGR01484">
    <property type="entry name" value="HAD-SF-IIB"/>
    <property type="match status" value="1"/>
</dbReference>
<gene>
    <name evidence="4" type="ORF">LP43_1149</name>
</gene>
<dbReference type="InterPro" id="IPR036412">
    <property type="entry name" value="HAD-like_sf"/>
</dbReference>
<dbReference type="EMBL" id="JRQD01000002">
    <property type="protein sequence ID" value="KGM07536.1"/>
    <property type="molecule type" value="Genomic_DNA"/>
</dbReference>
<dbReference type="GO" id="GO:0005829">
    <property type="term" value="C:cytosol"/>
    <property type="evidence" value="ECO:0007669"/>
    <property type="project" value="TreeGrafter"/>
</dbReference>
<comment type="caution">
    <text evidence="4">The sequence shown here is derived from an EMBL/GenBank/DDBJ whole genome shotgun (WGS) entry which is preliminary data.</text>
</comment>
<dbReference type="SFLD" id="SFLDS00003">
    <property type="entry name" value="Haloacid_Dehalogenase"/>
    <property type="match status" value="1"/>
</dbReference>
<dbReference type="PANTHER" id="PTHR10000:SF8">
    <property type="entry name" value="HAD SUPERFAMILY HYDROLASE-LIKE, TYPE 3"/>
    <property type="match status" value="1"/>
</dbReference>
<dbReference type="AlphaFoldDB" id="A0A0A0BHU6"/>
<evidence type="ECO:0000313" key="4">
    <source>
        <dbReference type="EMBL" id="KGM07536.1"/>
    </source>
</evidence>
<evidence type="ECO:0000256" key="1">
    <source>
        <dbReference type="ARBA" id="ARBA00022723"/>
    </source>
</evidence>
<dbReference type="Proteomes" id="UP000029999">
    <property type="component" value="Unassembled WGS sequence"/>
</dbReference>
<dbReference type="Gene3D" id="3.40.50.300">
    <property type="entry name" value="P-loop containing nucleotide triphosphate hydrolases"/>
    <property type="match status" value="1"/>
</dbReference>
<dbReference type="InterPro" id="IPR006381">
    <property type="entry name" value="HAD-SF-IIB-MPGP"/>
</dbReference>
<dbReference type="SFLD" id="SFLDG01140">
    <property type="entry name" value="C2.B:_Phosphomannomutase_and_P"/>
    <property type="match status" value="1"/>
</dbReference>
<keyword evidence="2" id="KW-0378">Hydrolase</keyword>
<proteinExistence type="predicted"/>
<keyword evidence="3" id="KW-0460">Magnesium</keyword>
<evidence type="ECO:0000256" key="3">
    <source>
        <dbReference type="ARBA" id="ARBA00022842"/>
    </source>
</evidence>
<dbReference type="NCBIfam" id="TIGR01486">
    <property type="entry name" value="HAD-SF-IIB-MPGP"/>
    <property type="match status" value="1"/>
</dbReference>
<evidence type="ECO:0000313" key="5">
    <source>
        <dbReference type="Proteomes" id="UP000029999"/>
    </source>
</evidence>
<reference evidence="4 5" key="1">
    <citation type="submission" date="2014-09" db="EMBL/GenBank/DDBJ databases">
        <authorList>
            <person name="Grob C."/>
            <person name="Taubert M."/>
            <person name="Howat A.M."/>
            <person name="Burns O.J."/>
            <person name="Dixon J.L."/>
            <person name="Chen Y."/>
            <person name="Murrell J.C."/>
        </authorList>
    </citation>
    <scope>NUCLEOTIDE SEQUENCE [LARGE SCALE GENOMIC DNA]</scope>
    <source>
        <strain evidence="4">L4</strain>
    </source>
</reference>
<dbReference type="GO" id="GO:0008887">
    <property type="term" value="F:glycerate kinase activity"/>
    <property type="evidence" value="ECO:0007669"/>
    <property type="project" value="UniProtKB-EC"/>
</dbReference>
<dbReference type="GO" id="GO:0050531">
    <property type="term" value="F:mannosyl-3-phosphoglycerate phosphatase activity"/>
    <property type="evidence" value="ECO:0007669"/>
    <property type="project" value="InterPro"/>
</dbReference>
<dbReference type="GO" id="GO:0000287">
    <property type="term" value="F:magnesium ion binding"/>
    <property type="evidence" value="ECO:0007669"/>
    <property type="project" value="TreeGrafter"/>
</dbReference>
<dbReference type="NCBIfam" id="NF001218">
    <property type="entry name" value="PRK00192.1-5"/>
    <property type="match status" value="1"/>
</dbReference>
<organism evidence="4 5">
    <name type="scientific">Methylophaga thiooxydans</name>
    <dbReference type="NCBI Taxonomy" id="392484"/>
    <lineage>
        <taxon>Bacteria</taxon>
        <taxon>Pseudomonadati</taxon>
        <taxon>Pseudomonadota</taxon>
        <taxon>Gammaproteobacteria</taxon>
        <taxon>Thiotrichales</taxon>
        <taxon>Piscirickettsiaceae</taxon>
        <taxon>Methylophaga</taxon>
    </lineage>
</organism>
<evidence type="ECO:0000256" key="2">
    <source>
        <dbReference type="ARBA" id="ARBA00022801"/>
    </source>
</evidence>
<accession>A0A0A0BHU6</accession>
<protein>
    <submittedName>
        <fullName evidence="4">D-glycerate 3-kinase</fullName>
        <ecNumber evidence="4">2.7.1.31</ecNumber>
    </submittedName>
</protein>
<keyword evidence="1" id="KW-0479">Metal-binding</keyword>
<dbReference type="Pfam" id="PF08282">
    <property type="entry name" value="Hydrolase_3"/>
    <property type="match status" value="2"/>
</dbReference>
<dbReference type="Gene3D" id="3.30.980.20">
    <property type="entry name" value="Putative mannosyl-3-phosphoglycerate phosphatase, domain 2"/>
    <property type="match status" value="1"/>
</dbReference>
<dbReference type="InterPro" id="IPR023214">
    <property type="entry name" value="HAD_sf"/>
</dbReference>
<dbReference type="SFLD" id="SFLDG01142">
    <property type="entry name" value="C2.B.2:_Mannosyl-3-phosphoglyc"/>
    <property type="match status" value="1"/>
</dbReference>
<dbReference type="GO" id="GO:0051479">
    <property type="term" value="P:mannosylglycerate biosynthetic process"/>
    <property type="evidence" value="ECO:0007669"/>
    <property type="project" value="InterPro"/>
</dbReference>
<dbReference type="PANTHER" id="PTHR10000">
    <property type="entry name" value="PHOSPHOSERINE PHOSPHATASE"/>
    <property type="match status" value="1"/>
</dbReference>
<keyword evidence="4" id="KW-0808">Transferase</keyword>
<dbReference type="STRING" id="392484.LP43_1149"/>